<dbReference type="Proteomes" id="UP000044938">
    <property type="component" value="Unassembled WGS sequence"/>
</dbReference>
<proteinExistence type="predicted"/>
<organism evidence="4 5">
    <name type="scientific">Mycobacterium tuberculosis</name>
    <dbReference type="NCBI Taxonomy" id="1773"/>
    <lineage>
        <taxon>Bacteria</taxon>
        <taxon>Bacillati</taxon>
        <taxon>Actinomycetota</taxon>
        <taxon>Actinomycetes</taxon>
        <taxon>Mycobacteriales</taxon>
        <taxon>Mycobacteriaceae</taxon>
        <taxon>Mycobacterium</taxon>
        <taxon>Mycobacterium tuberculosis complex</taxon>
    </lineage>
</organism>
<sequence>MRAVAYSSKPSLIENRNASVAASPSSPSATAPSAAMVIRVPTPTRPSASRLRLEGTNVEAPTASARAFSPSTTGHSG</sequence>
<dbReference type="Proteomes" id="UP000048289">
    <property type="component" value="Unassembled WGS sequence"/>
</dbReference>
<dbReference type="AlphaFoldDB" id="A0A0U0SZG4"/>
<feature type="compositionally biased region" description="Polar residues" evidence="1">
    <location>
        <begin position="8"/>
        <end position="17"/>
    </location>
</feature>
<dbReference type="EMBL" id="CSAE01001011">
    <property type="protein sequence ID" value="COX20562.1"/>
    <property type="molecule type" value="Genomic_DNA"/>
</dbReference>
<reference evidence="4" key="2">
    <citation type="submission" date="2015-03" db="EMBL/GenBank/DDBJ databases">
        <authorList>
            <person name="Murphy D."/>
        </authorList>
    </citation>
    <scope>NUCLEOTIDE SEQUENCE [LARGE SCALE GENOMIC DNA]</scope>
    <source>
        <strain evidence="4">K00500041</strain>
    </source>
</reference>
<feature type="compositionally biased region" description="Low complexity" evidence="1">
    <location>
        <begin position="18"/>
        <end position="35"/>
    </location>
</feature>
<evidence type="ECO:0000313" key="4">
    <source>
        <dbReference type="EMBL" id="COX20562.1"/>
    </source>
</evidence>
<evidence type="ECO:0000256" key="1">
    <source>
        <dbReference type="SAM" id="MobiDB-lite"/>
    </source>
</evidence>
<evidence type="ECO:0000313" key="5">
    <source>
        <dbReference type="Proteomes" id="UP000038802"/>
    </source>
</evidence>
<evidence type="ECO:0000313" key="7">
    <source>
        <dbReference type="Proteomes" id="UP000048289"/>
    </source>
</evidence>
<dbReference type="EMBL" id="CSAJ01000722">
    <property type="protein sequence ID" value="COX11826.1"/>
    <property type="molecule type" value="Genomic_DNA"/>
</dbReference>
<evidence type="ECO:0000313" key="2">
    <source>
        <dbReference type="EMBL" id="CFE43852.1"/>
    </source>
</evidence>
<protein>
    <submittedName>
        <fullName evidence="4">Uncharacterized protein</fullName>
    </submittedName>
</protein>
<evidence type="ECO:0000313" key="3">
    <source>
        <dbReference type="EMBL" id="COX11826.1"/>
    </source>
</evidence>
<dbReference type="EMBL" id="CFOE01000615">
    <property type="protein sequence ID" value="CFE43852.1"/>
    <property type="molecule type" value="Genomic_DNA"/>
</dbReference>
<name>A0A0U0SZG4_MYCTX</name>
<reference evidence="5 6" key="1">
    <citation type="submission" date="2015-03" db="EMBL/GenBank/DDBJ databases">
        <authorList>
            <consortium name="Pathogen Informatics"/>
        </authorList>
    </citation>
    <scope>NUCLEOTIDE SEQUENCE [LARGE SCALE GENOMIC DNA]</scope>
    <source>
        <strain evidence="2 7">G09901357</strain>
        <strain evidence="5">K00500041</strain>
        <strain evidence="3 6">M09401471</strain>
    </source>
</reference>
<accession>A0A0U0SZG4</accession>
<dbReference type="Proteomes" id="UP000038802">
    <property type="component" value="Unassembled WGS sequence"/>
</dbReference>
<evidence type="ECO:0000313" key="6">
    <source>
        <dbReference type="Proteomes" id="UP000044938"/>
    </source>
</evidence>
<feature type="region of interest" description="Disordered" evidence="1">
    <location>
        <begin position="1"/>
        <end position="77"/>
    </location>
</feature>
<gene>
    <name evidence="2" type="ORF">ERS007681_03500</name>
    <name evidence="4" type="ORF">ERS007703_04911</name>
    <name evidence="3" type="ORF">ERS007720_03941</name>
</gene>